<keyword evidence="3" id="KW-1185">Reference proteome</keyword>
<dbReference type="PATRIC" id="fig|1227457.3.peg.374"/>
<dbReference type="InterPro" id="IPR050336">
    <property type="entry name" value="Chromosome_partition/occlusion"/>
</dbReference>
<protein>
    <submittedName>
        <fullName evidence="2">ParB-like nuclease</fullName>
    </submittedName>
</protein>
<dbReference type="InterPro" id="IPR036086">
    <property type="entry name" value="ParB/Sulfiredoxin_sf"/>
</dbReference>
<accession>M0NG03</accession>
<dbReference type="GO" id="GO:0005694">
    <property type="term" value="C:chromosome"/>
    <property type="evidence" value="ECO:0007669"/>
    <property type="project" value="TreeGrafter"/>
</dbReference>
<comment type="caution">
    <text evidence="2">The sequence shown here is derived from an EMBL/GenBank/DDBJ whole genome shotgun (WGS) entry which is preliminary data.</text>
</comment>
<dbReference type="PANTHER" id="PTHR33375">
    <property type="entry name" value="CHROMOSOME-PARTITIONING PROTEIN PARB-RELATED"/>
    <property type="match status" value="1"/>
</dbReference>
<feature type="domain" description="ParB-like N-terminal" evidence="1">
    <location>
        <begin position="76"/>
        <end position="174"/>
    </location>
</feature>
<dbReference type="OrthoDB" id="213951at2157"/>
<dbReference type="GO" id="GO:0007059">
    <property type="term" value="P:chromosome segregation"/>
    <property type="evidence" value="ECO:0007669"/>
    <property type="project" value="TreeGrafter"/>
</dbReference>
<name>M0NG03_9EURY</name>
<dbReference type="SUPFAM" id="SSF110849">
    <property type="entry name" value="ParB/Sulfiredoxin"/>
    <property type="match status" value="1"/>
</dbReference>
<gene>
    <name evidence="2" type="ORF">C451_02098</name>
</gene>
<dbReference type="PANTHER" id="PTHR33375:SF1">
    <property type="entry name" value="CHROMOSOME-PARTITIONING PROTEIN PARB-RELATED"/>
    <property type="match status" value="1"/>
</dbReference>
<evidence type="ECO:0000313" key="2">
    <source>
        <dbReference type="EMBL" id="EMA56478.1"/>
    </source>
</evidence>
<dbReference type="Pfam" id="PF02195">
    <property type="entry name" value="ParB_N"/>
    <property type="match status" value="1"/>
</dbReference>
<dbReference type="EMBL" id="AOMF01000037">
    <property type="protein sequence ID" value="EMA56478.1"/>
    <property type="molecule type" value="Genomic_DNA"/>
</dbReference>
<dbReference type="Gene3D" id="3.90.1530.10">
    <property type="entry name" value="Conserved hypothetical protein from pyrococcus furiosus pfu- 392566-001, ParB domain"/>
    <property type="match status" value="1"/>
</dbReference>
<dbReference type="Proteomes" id="UP000011680">
    <property type="component" value="Unassembled WGS sequence"/>
</dbReference>
<reference evidence="2 3" key="1">
    <citation type="journal article" date="2014" name="PLoS Genet.">
        <title>Phylogenetically driven sequencing of extremely halophilic archaea reveals strategies for static and dynamic osmo-response.</title>
        <authorList>
            <person name="Becker E.A."/>
            <person name="Seitzer P.M."/>
            <person name="Tritt A."/>
            <person name="Larsen D."/>
            <person name="Krusor M."/>
            <person name="Yao A.I."/>
            <person name="Wu D."/>
            <person name="Madern D."/>
            <person name="Eisen J.A."/>
            <person name="Darling A.E."/>
            <person name="Facciotti M.T."/>
        </authorList>
    </citation>
    <scope>NUCLEOTIDE SEQUENCE [LARGE SCALE GENOMIC DNA]</scope>
    <source>
        <strain evidence="2 3">JCM 13552</strain>
    </source>
</reference>
<evidence type="ECO:0000313" key="3">
    <source>
        <dbReference type="Proteomes" id="UP000011680"/>
    </source>
</evidence>
<proteinExistence type="predicted"/>
<organism evidence="2 3">
    <name type="scientific">Halococcus thailandensis JCM 13552</name>
    <dbReference type="NCBI Taxonomy" id="1227457"/>
    <lineage>
        <taxon>Archaea</taxon>
        <taxon>Methanobacteriati</taxon>
        <taxon>Methanobacteriota</taxon>
        <taxon>Stenosarchaea group</taxon>
        <taxon>Halobacteria</taxon>
        <taxon>Halobacteriales</taxon>
        <taxon>Halococcaceae</taxon>
        <taxon>Halococcus</taxon>
    </lineage>
</organism>
<dbReference type="InterPro" id="IPR003115">
    <property type="entry name" value="ParB_N"/>
</dbReference>
<sequence>MGKNPFHEDLDDTFRGVRVRAHTDEHTYEGWCGRWYYNEHAVVIYDAERDDGEEVGAVTLSEPETVERLPPTDTIEEVRVADIAPSPYTYRSMDDAAHQKFIKETRERGHLLTYPTVRPVAGDEQRDHECAYEVVAGHRRFNTAQKAGLETIAVRIADLDAWEAVERFVDDHVAIQGGDERHMYGQEEIDQMLARLRKNWDDDRLREIEVLTPYLEEKLAATRSEALRQGYLADGRGDR</sequence>
<dbReference type="SMART" id="SM00470">
    <property type="entry name" value="ParB"/>
    <property type="match status" value="1"/>
</dbReference>
<dbReference type="RefSeq" id="WP_007737100.1">
    <property type="nucleotide sequence ID" value="NZ_AOMF01000037.1"/>
</dbReference>
<dbReference type="eggNOG" id="arCOG01875">
    <property type="taxonomic scope" value="Archaea"/>
</dbReference>
<dbReference type="STRING" id="1227457.C451_02098"/>
<dbReference type="AlphaFoldDB" id="M0NG03"/>
<evidence type="ECO:0000259" key="1">
    <source>
        <dbReference type="SMART" id="SM00470"/>
    </source>
</evidence>